<accession>A0A4C2A2F6</accession>
<evidence type="ECO:0000313" key="1">
    <source>
        <dbReference type="EMBL" id="GBP95141.1"/>
    </source>
</evidence>
<evidence type="ECO:0000313" key="2">
    <source>
        <dbReference type="Proteomes" id="UP000299102"/>
    </source>
</evidence>
<proteinExistence type="predicted"/>
<dbReference type="EMBL" id="BGZK01002589">
    <property type="protein sequence ID" value="GBP95141.1"/>
    <property type="molecule type" value="Genomic_DNA"/>
</dbReference>
<name>A0A4C2A2F6_EUMVA</name>
<sequence length="110" mass="13017">MFLGVETLYNLETYQQLIYVPIGRQHARSTYYLSWAFLPCHDLLHIRITSAPHQFGCGCQSDADVPHVRMRMEYSQHLVESSKPYAKPSSRHFLKMRRWHFTEVILYDLG</sequence>
<keyword evidence="2" id="KW-1185">Reference proteome</keyword>
<reference evidence="1 2" key="1">
    <citation type="journal article" date="2019" name="Commun. Biol.">
        <title>The bagworm genome reveals a unique fibroin gene that provides high tensile strength.</title>
        <authorList>
            <person name="Kono N."/>
            <person name="Nakamura H."/>
            <person name="Ohtoshi R."/>
            <person name="Tomita M."/>
            <person name="Numata K."/>
            <person name="Arakawa K."/>
        </authorList>
    </citation>
    <scope>NUCLEOTIDE SEQUENCE [LARGE SCALE GENOMIC DNA]</scope>
</reference>
<gene>
    <name evidence="1" type="ORF">EVAR_100177_1</name>
</gene>
<comment type="caution">
    <text evidence="1">The sequence shown here is derived from an EMBL/GenBank/DDBJ whole genome shotgun (WGS) entry which is preliminary data.</text>
</comment>
<dbReference type="Proteomes" id="UP000299102">
    <property type="component" value="Unassembled WGS sequence"/>
</dbReference>
<organism evidence="1 2">
    <name type="scientific">Eumeta variegata</name>
    <name type="common">Bagworm moth</name>
    <name type="synonym">Eumeta japonica</name>
    <dbReference type="NCBI Taxonomy" id="151549"/>
    <lineage>
        <taxon>Eukaryota</taxon>
        <taxon>Metazoa</taxon>
        <taxon>Ecdysozoa</taxon>
        <taxon>Arthropoda</taxon>
        <taxon>Hexapoda</taxon>
        <taxon>Insecta</taxon>
        <taxon>Pterygota</taxon>
        <taxon>Neoptera</taxon>
        <taxon>Endopterygota</taxon>
        <taxon>Lepidoptera</taxon>
        <taxon>Glossata</taxon>
        <taxon>Ditrysia</taxon>
        <taxon>Tineoidea</taxon>
        <taxon>Psychidae</taxon>
        <taxon>Oiketicinae</taxon>
        <taxon>Eumeta</taxon>
    </lineage>
</organism>
<protein>
    <submittedName>
        <fullName evidence="1">Uncharacterized protein</fullName>
    </submittedName>
</protein>
<dbReference type="AlphaFoldDB" id="A0A4C2A2F6"/>